<comment type="catalytic activity">
    <reaction evidence="1">
        <text>Hydrolysis of terminal non-reducing N-acetyl-D-hexosamine residues in N-acetyl-beta-D-hexosaminides.</text>
        <dbReference type="EC" id="3.2.1.52"/>
    </reaction>
</comment>
<dbReference type="RefSeq" id="WP_316983563.1">
    <property type="nucleotide sequence ID" value="NZ_CP136521.1"/>
</dbReference>
<proteinExistence type="inferred from homology"/>
<keyword evidence="4" id="KW-0378">Hydrolase</keyword>
<dbReference type="EC" id="3.2.1.52" evidence="3"/>
<dbReference type="PRINTS" id="PR00738">
    <property type="entry name" value="GLHYDRLASE20"/>
</dbReference>
<dbReference type="GO" id="GO:0005975">
    <property type="term" value="P:carbohydrate metabolic process"/>
    <property type="evidence" value="ECO:0007669"/>
    <property type="project" value="InterPro"/>
</dbReference>
<keyword evidence="6" id="KW-0732">Signal</keyword>
<evidence type="ECO:0000256" key="5">
    <source>
        <dbReference type="ARBA" id="ARBA00023295"/>
    </source>
</evidence>
<dbReference type="Pfam" id="PF02838">
    <property type="entry name" value="Glyco_hydro_20b"/>
    <property type="match status" value="1"/>
</dbReference>
<keyword evidence="10" id="KW-1185">Reference proteome</keyword>
<dbReference type="InterPro" id="IPR029018">
    <property type="entry name" value="Hex-like_dom2"/>
</dbReference>
<feature type="signal peptide" evidence="6">
    <location>
        <begin position="1"/>
        <end position="21"/>
    </location>
</feature>
<dbReference type="SUPFAM" id="SSF55545">
    <property type="entry name" value="beta-N-acetylhexosaminidase-like domain"/>
    <property type="match status" value="1"/>
</dbReference>
<sequence length="679" mass="78503">MKIISRLFQLLIFLICSNLSSQNTPHFESKFTVAHLKNAPVKLIPFPQEYKWQDGYLNVSEVTIDSKEISNQNTAALLSELKSILSANNVKVSANASAFIIFKNDKKIKDEGYTLKATKKGITITSSTESGNFYALQTLRQLIANAQVPFVDISDWPKHALRGYMIDVGRNYQSMSSLKKQLDIMAKYKLNTFHWHLTDRPAWRIESKLYPELTYSNNHRQTRDPGMYYTYDEIREIFKYAKERHIQVIPEIDMPGHSDSFVTSMGVKMESEKGMAILEGVLNEFFTEIPQEDCPIIHIGSDEVKIPNPKGFIAAMVKICKDANREVIIWHPGLEADDDVIRQTWVADDVKPGNYREIDSWSNYVNGAEPMMQIQRLFFRPIGFPSVNNVIGGTLCFWPDVNLKHESEAFEQNPVYPSMLTYAWTTWTADLEKGYPEYYAKMPLKGTEAYNYYSAFEDILLFHKKKYFANEPFPYFRQSDKEWKLIGPFNKNDGDEILKEMKTSYRYGDTILTWKKAVGNTIVMKERWMKNGHFIEAKVGQAVYATTYIHSDKNREIEAMIGFETALRANKIHLGVPEIGSWDQAGGNIWVNNKPVEPPLWENAGWKPSKQTGWGSKVDQEIPWEKQDFYWTRTPSKIQLNKGWNTVFVKIPRATAYQNWMFTFIPTDMTGLRFSPEKR</sequence>
<dbReference type="InterPro" id="IPR017853">
    <property type="entry name" value="GH"/>
</dbReference>
<dbReference type="GO" id="GO:0004563">
    <property type="term" value="F:beta-N-acetylhexosaminidase activity"/>
    <property type="evidence" value="ECO:0007669"/>
    <property type="project" value="UniProtKB-EC"/>
</dbReference>
<evidence type="ECO:0000256" key="4">
    <source>
        <dbReference type="ARBA" id="ARBA00022801"/>
    </source>
</evidence>
<protein>
    <recommendedName>
        <fullName evidence="3">beta-N-acetylhexosaminidase</fullName>
        <ecNumber evidence="3">3.2.1.52</ecNumber>
    </recommendedName>
</protein>
<dbReference type="Gene3D" id="3.20.20.80">
    <property type="entry name" value="Glycosidases"/>
    <property type="match status" value="1"/>
</dbReference>
<dbReference type="InterPro" id="IPR015882">
    <property type="entry name" value="HEX_bac_N"/>
</dbReference>
<dbReference type="KEGG" id="hws:RNZ46_01175"/>
<feature type="domain" description="Glycoside hydrolase family 20 catalytic" evidence="7">
    <location>
        <begin position="161"/>
        <end position="265"/>
    </location>
</feature>
<dbReference type="Gene3D" id="3.30.379.10">
    <property type="entry name" value="Chitobiase/beta-hexosaminidase domain 2-like"/>
    <property type="match status" value="1"/>
</dbReference>
<feature type="chain" id="PRO_5041698945" description="beta-N-acetylhexosaminidase" evidence="6">
    <location>
        <begin position="22"/>
        <end position="679"/>
    </location>
</feature>
<dbReference type="AlphaFoldDB" id="A0AA97EM02"/>
<dbReference type="Proteomes" id="UP001302486">
    <property type="component" value="Chromosome"/>
</dbReference>
<dbReference type="InterPro" id="IPR015883">
    <property type="entry name" value="Glyco_hydro_20_cat"/>
</dbReference>
<feature type="domain" description="Beta-hexosaminidase bacterial type N-terminal" evidence="8">
    <location>
        <begin position="42"/>
        <end position="156"/>
    </location>
</feature>
<keyword evidence="5" id="KW-0326">Glycosidase</keyword>
<evidence type="ECO:0000259" key="8">
    <source>
        <dbReference type="Pfam" id="PF02838"/>
    </source>
</evidence>
<gene>
    <name evidence="9" type="ORF">RNZ46_01175</name>
</gene>
<accession>A0AA97EM02</accession>
<dbReference type="GO" id="GO:0016020">
    <property type="term" value="C:membrane"/>
    <property type="evidence" value="ECO:0007669"/>
    <property type="project" value="TreeGrafter"/>
</dbReference>
<organism evidence="9 10">
    <name type="scientific">Hwangdonia lutea</name>
    <dbReference type="NCBI Taxonomy" id="3075823"/>
    <lineage>
        <taxon>Bacteria</taxon>
        <taxon>Pseudomonadati</taxon>
        <taxon>Bacteroidota</taxon>
        <taxon>Flavobacteriia</taxon>
        <taxon>Flavobacteriales</taxon>
        <taxon>Flavobacteriaceae</taxon>
        <taxon>Hwangdonia</taxon>
    </lineage>
</organism>
<reference evidence="10" key="1">
    <citation type="submission" date="2024-06" db="EMBL/GenBank/DDBJ databases">
        <title>Hwangdonia haimaensis gen. nov., sp. nov., a member of the family Flavobacteriaceae isolated from the haima cold seep.</title>
        <authorList>
            <person name="Li J."/>
        </authorList>
    </citation>
    <scope>NUCLEOTIDE SEQUENCE [LARGE SCALE GENOMIC DNA]</scope>
    <source>
        <strain evidence="10">SCSIO 19198</strain>
    </source>
</reference>
<comment type="similarity">
    <text evidence="2">Belongs to the glycosyl hydrolase 20 family.</text>
</comment>
<evidence type="ECO:0000256" key="1">
    <source>
        <dbReference type="ARBA" id="ARBA00001231"/>
    </source>
</evidence>
<dbReference type="Pfam" id="PF00728">
    <property type="entry name" value="Glyco_hydro_20"/>
    <property type="match status" value="1"/>
</dbReference>
<evidence type="ECO:0000256" key="3">
    <source>
        <dbReference type="ARBA" id="ARBA00012663"/>
    </source>
</evidence>
<evidence type="ECO:0000313" key="10">
    <source>
        <dbReference type="Proteomes" id="UP001302486"/>
    </source>
</evidence>
<dbReference type="GO" id="GO:0030203">
    <property type="term" value="P:glycosaminoglycan metabolic process"/>
    <property type="evidence" value="ECO:0007669"/>
    <property type="project" value="TreeGrafter"/>
</dbReference>
<dbReference type="PANTHER" id="PTHR22600:SF57">
    <property type="entry name" value="BETA-N-ACETYLHEXOSAMINIDASE"/>
    <property type="match status" value="1"/>
</dbReference>
<dbReference type="PANTHER" id="PTHR22600">
    <property type="entry name" value="BETA-HEXOSAMINIDASE"/>
    <property type="match status" value="1"/>
</dbReference>
<dbReference type="EMBL" id="CP136521">
    <property type="protein sequence ID" value="WOD43886.1"/>
    <property type="molecule type" value="Genomic_DNA"/>
</dbReference>
<evidence type="ECO:0000256" key="6">
    <source>
        <dbReference type="SAM" id="SignalP"/>
    </source>
</evidence>
<evidence type="ECO:0000259" key="7">
    <source>
        <dbReference type="Pfam" id="PF00728"/>
    </source>
</evidence>
<evidence type="ECO:0000313" key="9">
    <source>
        <dbReference type="EMBL" id="WOD43886.1"/>
    </source>
</evidence>
<name>A0AA97EM02_9FLAO</name>
<evidence type="ECO:0000256" key="2">
    <source>
        <dbReference type="ARBA" id="ARBA00006285"/>
    </source>
</evidence>
<dbReference type="SUPFAM" id="SSF51445">
    <property type="entry name" value="(Trans)glycosidases"/>
    <property type="match status" value="1"/>
</dbReference>
<dbReference type="InterPro" id="IPR025705">
    <property type="entry name" value="Beta_hexosaminidase_sua/sub"/>
</dbReference>